<evidence type="ECO:0000259" key="1">
    <source>
        <dbReference type="Pfam" id="PF03281"/>
    </source>
</evidence>
<dbReference type="Gene3D" id="3.30.460.90">
    <property type="match status" value="1"/>
</dbReference>
<evidence type="ECO:0000313" key="2">
    <source>
        <dbReference type="EnsemblMetazoa" id="RPRC013032-PA"/>
    </source>
</evidence>
<feature type="domain" description="Mab-21-like nucleotidyltransferase" evidence="1">
    <location>
        <begin position="73"/>
        <end position="176"/>
    </location>
</feature>
<dbReference type="OMA" id="LPCAREW"/>
<dbReference type="Pfam" id="PF03281">
    <property type="entry name" value="Mab-21"/>
    <property type="match status" value="1"/>
</dbReference>
<reference evidence="2" key="1">
    <citation type="submission" date="2015-05" db="UniProtKB">
        <authorList>
            <consortium name="EnsemblMetazoa"/>
        </authorList>
    </citation>
    <scope>IDENTIFICATION</scope>
</reference>
<dbReference type="InterPro" id="IPR046903">
    <property type="entry name" value="Mab-21-like_nuc_Trfase"/>
</dbReference>
<protein>
    <submittedName>
        <fullName evidence="2">Mab-21 domain-containing protein</fullName>
    </submittedName>
</protein>
<dbReference type="EMBL" id="ACPB03017920">
    <property type="status" value="NOT_ANNOTATED_CDS"/>
    <property type="molecule type" value="Genomic_DNA"/>
</dbReference>
<dbReference type="EnsemblMetazoa" id="RPRC013032-RA">
    <property type="protein sequence ID" value="RPRC013032-PA"/>
    <property type="gene ID" value="RPRC013032"/>
</dbReference>
<keyword evidence="3" id="KW-1185">Reference proteome</keyword>
<dbReference type="STRING" id="13249.T1I9R1"/>
<accession>T1I9R1</accession>
<organism evidence="2 3">
    <name type="scientific">Rhodnius prolixus</name>
    <name type="common">Triatomid bug</name>
    <dbReference type="NCBI Taxonomy" id="13249"/>
    <lineage>
        <taxon>Eukaryota</taxon>
        <taxon>Metazoa</taxon>
        <taxon>Ecdysozoa</taxon>
        <taxon>Arthropoda</taxon>
        <taxon>Hexapoda</taxon>
        <taxon>Insecta</taxon>
        <taxon>Pterygota</taxon>
        <taxon>Neoptera</taxon>
        <taxon>Paraneoptera</taxon>
        <taxon>Hemiptera</taxon>
        <taxon>Heteroptera</taxon>
        <taxon>Panheteroptera</taxon>
        <taxon>Cimicomorpha</taxon>
        <taxon>Reduviidae</taxon>
        <taxon>Triatominae</taxon>
        <taxon>Rhodnius</taxon>
    </lineage>
</organism>
<dbReference type="EMBL" id="ACPB03017921">
    <property type="status" value="NOT_ANNOTATED_CDS"/>
    <property type="molecule type" value="Genomic_DNA"/>
</dbReference>
<proteinExistence type="predicted"/>
<dbReference type="VEuPathDB" id="VectorBase:RPRC013032"/>
<dbReference type="HOGENOM" id="CLU_1262954_0_0_1"/>
<dbReference type="InParanoid" id="T1I9R1"/>
<name>T1I9R1_RHOPR</name>
<sequence>MATTIALLRDEAFYSKLNPYLDEINKKCIAMNDNKKLCVDTTMNVIDAVINQLKNKNPVFEYFFNGLTHVGSYFDGLRVKEATEFDLNINLKIPCYLEKIKIENSSHTPGYVRINVKDAMFKHSEFYGLPCAREWMNWIDEEKYLLPHKILNWLDSVFSKISDGGILHISTNGKRYTRTVTGGRIVEGNWITGTKSTSMFIPPSEICKVFAGPFILRFT</sequence>
<dbReference type="AlphaFoldDB" id="T1I9R1"/>
<dbReference type="Proteomes" id="UP000015103">
    <property type="component" value="Unassembled WGS sequence"/>
</dbReference>
<evidence type="ECO:0000313" key="3">
    <source>
        <dbReference type="Proteomes" id="UP000015103"/>
    </source>
</evidence>